<proteinExistence type="predicted"/>
<evidence type="ECO:0000256" key="1">
    <source>
        <dbReference type="SAM" id="Phobius"/>
    </source>
</evidence>
<reference evidence="2 3" key="1">
    <citation type="journal article" date="2015" name="Nature">
        <title>rRNA introns, odd ribosomes, and small enigmatic genomes across a large radiation of phyla.</title>
        <authorList>
            <person name="Brown C.T."/>
            <person name="Hug L.A."/>
            <person name="Thomas B.C."/>
            <person name="Sharon I."/>
            <person name="Castelle C.J."/>
            <person name="Singh A."/>
            <person name="Wilkins M.J."/>
            <person name="Williams K.H."/>
            <person name="Banfield J.F."/>
        </authorList>
    </citation>
    <scope>NUCLEOTIDE SEQUENCE [LARGE SCALE GENOMIC DNA]</scope>
</reference>
<sequence>MENENQSPVQNNHDAPVENKRQTENKKFLPISILLSAFVVAAAWIYTSGPKATEVVQPVDTVAEQDANSAKELEELEENVLPLDGVTIPIKWGNLGTQMIDAGVIDKEKFEEIYSKRGGFAEDQKKLLYGADNGEIKMTEANSGFLLNLFWAFGLANKNEILEKGPMVNYDGKEPASPAEAMEKAGRFASTGGWSLATSDAMNYYSKYPFVALTPEQQGVVERVSKNIYRPCCGNSTYFPDCNHGMAMLGLVELMAAQGMNEDEMYKIALRVNSYWFPDTYLTIAKYLKEQGTAWENADPKEILGSDFSSGSGFQKIREKVTPPEREGGGGCGV</sequence>
<feature type="transmembrane region" description="Helical" evidence="1">
    <location>
        <begin position="28"/>
        <end position="46"/>
    </location>
</feature>
<name>A0A0G1RIP4_9BACT</name>
<comment type="caution">
    <text evidence="2">The sequence shown here is derived from an EMBL/GenBank/DDBJ whole genome shotgun (WGS) entry which is preliminary data.</text>
</comment>
<dbReference type="AlphaFoldDB" id="A0A0G1RIP4"/>
<evidence type="ECO:0000313" key="2">
    <source>
        <dbReference type="EMBL" id="KKU20795.1"/>
    </source>
</evidence>
<keyword evidence="1" id="KW-0472">Membrane</keyword>
<dbReference type="Proteomes" id="UP000034569">
    <property type="component" value="Unassembled WGS sequence"/>
</dbReference>
<keyword evidence="1" id="KW-0812">Transmembrane</keyword>
<organism evidence="2 3">
    <name type="scientific">Candidatus Azambacteria bacterium GW2011_GWC1_46_13</name>
    <dbReference type="NCBI Taxonomy" id="1618619"/>
    <lineage>
        <taxon>Bacteria</taxon>
        <taxon>Candidatus Azamiibacteriota</taxon>
    </lineage>
</organism>
<dbReference type="EMBL" id="LCLU01000037">
    <property type="protein sequence ID" value="KKU20795.1"/>
    <property type="molecule type" value="Genomic_DNA"/>
</dbReference>
<gene>
    <name evidence="2" type="ORF">UX33_C0037G0008</name>
</gene>
<evidence type="ECO:0000313" key="3">
    <source>
        <dbReference type="Proteomes" id="UP000034569"/>
    </source>
</evidence>
<keyword evidence="1" id="KW-1133">Transmembrane helix</keyword>
<protein>
    <submittedName>
        <fullName evidence="2">Uncharacterized protein</fullName>
    </submittedName>
</protein>
<accession>A0A0G1RIP4</accession>